<dbReference type="Proteomes" id="UP000218505">
    <property type="component" value="Chromosome"/>
</dbReference>
<sequence length="267" mass="28501">MPTITTNDGVDLHVADEGTGSPVVLVAGYGAPATSWAFQTEALLAAGHRVLGLDRRWHGESARPPHGHRLSRHGKDLHDALVALDLRDAVLVGGSMGVGAIWACLSLFGADRVRGVVSVDQTPKMINSADWPYGFYGLTEQNSGDFFARGVPKTGRGHSAAKSLKSAARLVKKAGMGAVPNDPGKETWPLLHDHAHQDWRDVVQRCPVPVLMIAGRDSQLWPWQHAEAAVAGNPDGRAVVVDDCGHGANFDQPDRVNAEILAFLGDL</sequence>
<dbReference type="RefSeq" id="WP_096492914.1">
    <property type="nucleotide sequence ID" value="NZ_CP023445.1"/>
</dbReference>
<keyword evidence="4" id="KW-1185">Reference proteome</keyword>
<dbReference type="PANTHER" id="PTHR43329">
    <property type="entry name" value="EPOXIDE HYDROLASE"/>
    <property type="match status" value="1"/>
</dbReference>
<dbReference type="Gene3D" id="3.40.50.1820">
    <property type="entry name" value="alpha/beta hydrolase"/>
    <property type="match status" value="1"/>
</dbReference>
<evidence type="ECO:0000259" key="2">
    <source>
        <dbReference type="Pfam" id="PF00561"/>
    </source>
</evidence>
<protein>
    <submittedName>
        <fullName evidence="3">Alpha/beta hydrolase</fullName>
    </submittedName>
</protein>
<keyword evidence="1 3" id="KW-0378">Hydrolase</keyword>
<dbReference type="PRINTS" id="PR00412">
    <property type="entry name" value="EPOXHYDRLASE"/>
</dbReference>
<proteinExistence type="predicted"/>
<feature type="domain" description="AB hydrolase-1" evidence="2">
    <location>
        <begin position="22"/>
        <end position="252"/>
    </location>
</feature>
<dbReference type="InterPro" id="IPR029058">
    <property type="entry name" value="AB_hydrolase_fold"/>
</dbReference>
<dbReference type="AlphaFoldDB" id="A0A290Z4R2"/>
<dbReference type="Pfam" id="PF00561">
    <property type="entry name" value="Abhydrolase_1"/>
    <property type="match status" value="1"/>
</dbReference>
<evidence type="ECO:0000256" key="1">
    <source>
        <dbReference type="ARBA" id="ARBA00022801"/>
    </source>
</evidence>
<evidence type="ECO:0000313" key="3">
    <source>
        <dbReference type="EMBL" id="ATE53988.1"/>
    </source>
</evidence>
<gene>
    <name evidence="3" type="ORF">CNX65_12335</name>
</gene>
<dbReference type="SUPFAM" id="SSF53474">
    <property type="entry name" value="alpha/beta-Hydrolases"/>
    <property type="match status" value="1"/>
</dbReference>
<name>A0A290Z4R2_9PSEU</name>
<dbReference type="KEGG" id="apre:CNX65_12335"/>
<dbReference type="GO" id="GO:0016787">
    <property type="term" value="F:hydrolase activity"/>
    <property type="evidence" value="ECO:0007669"/>
    <property type="project" value="UniProtKB-KW"/>
</dbReference>
<accession>A0A290Z4R2</accession>
<dbReference type="EMBL" id="CP023445">
    <property type="protein sequence ID" value="ATE53988.1"/>
    <property type="molecule type" value="Genomic_DNA"/>
</dbReference>
<dbReference type="InterPro" id="IPR000073">
    <property type="entry name" value="AB_hydrolase_1"/>
</dbReference>
<evidence type="ECO:0000313" key="4">
    <source>
        <dbReference type="Proteomes" id="UP000218505"/>
    </source>
</evidence>
<organism evidence="3 4">
    <name type="scientific">Actinosynnema pretiosum</name>
    <dbReference type="NCBI Taxonomy" id="42197"/>
    <lineage>
        <taxon>Bacteria</taxon>
        <taxon>Bacillati</taxon>
        <taxon>Actinomycetota</taxon>
        <taxon>Actinomycetes</taxon>
        <taxon>Pseudonocardiales</taxon>
        <taxon>Pseudonocardiaceae</taxon>
        <taxon>Actinosynnema</taxon>
    </lineage>
</organism>
<dbReference type="InterPro" id="IPR000639">
    <property type="entry name" value="Epox_hydrolase-like"/>
</dbReference>
<reference evidence="3" key="1">
    <citation type="submission" date="2017-09" db="EMBL/GenBank/DDBJ databases">
        <title>Complete Genome Sequence of ansamitocin-producing Bacterium Actinosynnema pretiosum X47.</title>
        <authorList>
            <person name="Cao G."/>
            <person name="Zong G."/>
            <person name="Zhong C."/>
            <person name="Fu J."/>
        </authorList>
    </citation>
    <scope>NUCLEOTIDE SEQUENCE [LARGE SCALE GENOMIC DNA]</scope>
    <source>
        <strain evidence="3">X47</strain>
    </source>
</reference>